<evidence type="ECO:0000256" key="1">
    <source>
        <dbReference type="SAM" id="MobiDB-lite"/>
    </source>
</evidence>
<feature type="compositionally biased region" description="Gly residues" evidence="1">
    <location>
        <begin position="187"/>
        <end position="200"/>
    </location>
</feature>
<dbReference type="Proteomes" id="UP000739538">
    <property type="component" value="Unassembled WGS sequence"/>
</dbReference>
<sequence>MPIRSMPSRGWLSVLAFGLSVVLIGLAPALVVAAGAQAGSRVAAATETSMKTDTKREASGNPEANAMSELETQMLVTPQVQSDVLSELARLLKDLYVIPDMAQSLIAMLQEKRAGGRYDSFSDPIEFARALTDDMQALSGDKHLRVMFGESIPQQVVVVRRDPENEGGDAGPAGPMRIVRRVAPGAEPGGASGAGPGGASGAESGAGARILSGSESAGPVAPGSARHPGEGSDGGVFERSPGIAEAKVLPGNVGYVDIRMFKPLDRAGAREEAARAMKTVEDADALVFDLRMCSGGSPDMVHFLTSYLFPPEPKLLLTYYHAHEEPEQAFTLREIPGRRMPDVPVFVLTSPMTASGGEEFAYGLEHHGRATLIGETTAGAAHGGGVHPVAAGFHAFVPDFRPVHPVTGGDWEGVGVVPDVRVDYTKALSEAHVRALEVLIDGAPSSTRRDALRSTLAEVRAAEEEQAMRAQLGEESASEYVGRFEYRTISAEDGVLYLQRDGGPKLELIPSDAPDEFTLELVPSAKIRFERNGVGVVDALHVLAMSGNWEVTRRE</sequence>
<dbReference type="Gene3D" id="3.30.750.44">
    <property type="match status" value="1"/>
</dbReference>
<dbReference type="Pfam" id="PF03572">
    <property type="entry name" value="Peptidase_S41"/>
    <property type="match status" value="1"/>
</dbReference>
<dbReference type="InterPro" id="IPR005151">
    <property type="entry name" value="Tail-specific_protease"/>
</dbReference>
<feature type="domain" description="Tail specific protease" evidence="2">
    <location>
        <begin position="224"/>
        <end position="423"/>
    </location>
</feature>
<evidence type="ECO:0000259" key="2">
    <source>
        <dbReference type="SMART" id="SM00245"/>
    </source>
</evidence>
<dbReference type="Pfam" id="PF11918">
    <property type="entry name" value="Peptidase_S41_N"/>
    <property type="match status" value="1"/>
</dbReference>
<name>A0A956N9M9_UNCEI</name>
<protein>
    <submittedName>
        <fullName evidence="3">S41 family peptidase</fullName>
    </submittedName>
</protein>
<proteinExistence type="predicted"/>
<accession>A0A956N9M9</accession>
<comment type="caution">
    <text evidence="3">The sequence shown here is derived from an EMBL/GenBank/DDBJ whole genome shotgun (WGS) entry which is preliminary data.</text>
</comment>
<dbReference type="GO" id="GO:0008236">
    <property type="term" value="F:serine-type peptidase activity"/>
    <property type="evidence" value="ECO:0007669"/>
    <property type="project" value="InterPro"/>
</dbReference>
<dbReference type="AlphaFoldDB" id="A0A956N9M9"/>
<organism evidence="3 4">
    <name type="scientific">Eiseniibacteriota bacterium</name>
    <dbReference type="NCBI Taxonomy" id="2212470"/>
    <lineage>
        <taxon>Bacteria</taxon>
        <taxon>Candidatus Eiseniibacteriota</taxon>
    </lineage>
</organism>
<reference evidence="3" key="1">
    <citation type="submission" date="2020-04" db="EMBL/GenBank/DDBJ databases">
        <authorList>
            <person name="Zhang T."/>
        </authorList>
    </citation>
    <scope>NUCLEOTIDE SEQUENCE</scope>
    <source>
        <strain evidence="3">HKST-UBA02</strain>
    </source>
</reference>
<dbReference type="PANTHER" id="PTHR11261:SF3">
    <property type="entry name" value="RETINOL-BINDING PROTEIN 3"/>
    <property type="match status" value="1"/>
</dbReference>
<evidence type="ECO:0000313" key="3">
    <source>
        <dbReference type="EMBL" id="MCA9754752.1"/>
    </source>
</evidence>
<dbReference type="GO" id="GO:0006508">
    <property type="term" value="P:proteolysis"/>
    <property type="evidence" value="ECO:0007669"/>
    <property type="project" value="InterPro"/>
</dbReference>
<gene>
    <name evidence="3" type="ORF">KDA27_03045</name>
</gene>
<dbReference type="SUPFAM" id="SSF52096">
    <property type="entry name" value="ClpP/crotonase"/>
    <property type="match status" value="1"/>
</dbReference>
<dbReference type="SMART" id="SM00245">
    <property type="entry name" value="TSPc"/>
    <property type="match status" value="1"/>
</dbReference>
<dbReference type="PANTHER" id="PTHR11261">
    <property type="entry name" value="INTERPHOTORECEPTOR RETINOID-BINDING PROTEIN"/>
    <property type="match status" value="1"/>
</dbReference>
<evidence type="ECO:0000313" key="4">
    <source>
        <dbReference type="Proteomes" id="UP000739538"/>
    </source>
</evidence>
<dbReference type="InterPro" id="IPR029045">
    <property type="entry name" value="ClpP/crotonase-like_dom_sf"/>
</dbReference>
<dbReference type="CDD" id="cd07563">
    <property type="entry name" value="Peptidase_S41_IRBP"/>
    <property type="match status" value="1"/>
</dbReference>
<dbReference type="EMBL" id="JAGQHS010000009">
    <property type="protein sequence ID" value="MCA9754752.1"/>
    <property type="molecule type" value="Genomic_DNA"/>
</dbReference>
<reference evidence="3" key="2">
    <citation type="journal article" date="2021" name="Microbiome">
        <title>Successional dynamics and alternative stable states in a saline activated sludge microbial community over 9 years.</title>
        <authorList>
            <person name="Wang Y."/>
            <person name="Ye J."/>
            <person name="Ju F."/>
            <person name="Liu L."/>
            <person name="Boyd J.A."/>
            <person name="Deng Y."/>
            <person name="Parks D.H."/>
            <person name="Jiang X."/>
            <person name="Yin X."/>
            <person name="Woodcroft B.J."/>
            <person name="Tyson G.W."/>
            <person name="Hugenholtz P."/>
            <person name="Polz M.F."/>
            <person name="Zhang T."/>
        </authorList>
    </citation>
    <scope>NUCLEOTIDE SEQUENCE</scope>
    <source>
        <strain evidence="3">HKST-UBA02</strain>
    </source>
</reference>
<dbReference type="Gene3D" id="3.90.226.10">
    <property type="entry name" value="2-enoyl-CoA Hydratase, Chain A, domain 1"/>
    <property type="match status" value="1"/>
</dbReference>
<feature type="region of interest" description="Disordered" evidence="1">
    <location>
        <begin position="183"/>
        <end position="239"/>
    </location>
</feature>